<keyword evidence="2 5" id="KW-0812">Transmembrane</keyword>
<reference evidence="6 7" key="1">
    <citation type="journal article" date="2015" name="Sci. Rep.">
        <title>Chromosome-level genome map provides insights into diverse defense mechanisms in the medicinal fungus Ganoderma sinense.</title>
        <authorList>
            <person name="Zhu Y."/>
            <person name="Xu J."/>
            <person name="Sun C."/>
            <person name="Zhou S."/>
            <person name="Xu H."/>
            <person name="Nelson D.R."/>
            <person name="Qian J."/>
            <person name="Song J."/>
            <person name="Luo H."/>
            <person name="Xiang L."/>
            <person name="Li Y."/>
            <person name="Xu Z."/>
            <person name="Ji A."/>
            <person name="Wang L."/>
            <person name="Lu S."/>
            <person name="Hayward A."/>
            <person name="Sun W."/>
            <person name="Li X."/>
            <person name="Schwartz D.C."/>
            <person name="Wang Y."/>
            <person name="Chen S."/>
        </authorList>
    </citation>
    <scope>NUCLEOTIDE SEQUENCE [LARGE SCALE GENOMIC DNA]</scope>
    <source>
        <strain evidence="6 7">ZZ0214-1</strain>
    </source>
</reference>
<name>A0A2G8RUZ7_9APHY</name>
<evidence type="ECO:0000256" key="5">
    <source>
        <dbReference type="RuleBase" id="RU362022"/>
    </source>
</evidence>
<dbReference type="GO" id="GO:0032259">
    <property type="term" value="P:methylation"/>
    <property type="evidence" value="ECO:0007669"/>
    <property type="project" value="UniProtKB-KW"/>
</dbReference>
<comment type="catalytic activity">
    <reaction evidence="5">
        <text>[protein]-C-terminal S-[(2E,6E)-farnesyl]-L-cysteine + S-adenosyl-L-methionine = [protein]-C-terminal S-[(2E,6E)-farnesyl]-L-cysteine methyl ester + S-adenosyl-L-homocysteine</text>
        <dbReference type="Rhea" id="RHEA:21672"/>
        <dbReference type="Rhea" id="RHEA-COMP:12125"/>
        <dbReference type="Rhea" id="RHEA-COMP:12126"/>
        <dbReference type="ChEBI" id="CHEBI:57856"/>
        <dbReference type="ChEBI" id="CHEBI:59789"/>
        <dbReference type="ChEBI" id="CHEBI:90510"/>
        <dbReference type="ChEBI" id="CHEBI:90511"/>
        <dbReference type="EC" id="2.1.1.100"/>
    </reaction>
</comment>
<accession>A0A2G8RUZ7</accession>
<comment type="subcellular location">
    <subcellularLocation>
        <location evidence="5">Endoplasmic reticulum membrane</location>
        <topology evidence="5">Multi-pass membrane protein</topology>
    </subcellularLocation>
    <subcellularLocation>
        <location evidence="1">Membrane</location>
        <topology evidence="1">Multi-pass membrane protein</topology>
    </subcellularLocation>
</comment>
<sequence length="231" mass="25404">MSYVKVFSLIASAAFYTVAITPPQPRVVSDAVYKGQSWEYIVRYISYAAGATIMFPTFLHSFLLAYPGVHSLQVTPLICPTTPSHAQLAALTPSFIVGLIILLFGASIRLWSYHVLGSLFTFEVVIKDDHKLITGGPYAYVRHPAYTGILCLTTGAYLTHFGAGGYVAVCGVEGIPALAVLGWLWRISSLFSFVSLYRRCSVEDGKLKAQFGLAWMRYKADVPYALIPYVI</sequence>
<dbReference type="EMBL" id="AYKW01000056">
    <property type="protein sequence ID" value="PIL25304.1"/>
    <property type="molecule type" value="Genomic_DNA"/>
</dbReference>
<dbReference type="PANTHER" id="PTHR12714:SF25">
    <property type="entry name" value="CONSERVED HYPOTHETICAL MEMBRANE PROTEIN"/>
    <property type="match status" value="1"/>
</dbReference>
<evidence type="ECO:0000313" key="6">
    <source>
        <dbReference type="EMBL" id="PIL25304.1"/>
    </source>
</evidence>
<dbReference type="Gene3D" id="1.20.120.1630">
    <property type="match status" value="1"/>
</dbReference>
<dbReference type="Proteomes" id="UP000230002">
    <property type="component" value="Unassembled WGS sequence"/>
</dbReference>
<feature type="transmembrane region" description="Helical" evidence="5">
    <location>
        <begin position="44"/>
        <end position="66"/>
    </location>
</feature>
<dbReference type="OrthoDB" id="422086at2759"/>
<keyword evidence="5" id="KW-0949">S-adenosyl-L-methionine</keyword>
<comment type="caution">
    <text evidence="6">The sequence shown here is derived from an EMBL/GenBank/DDBJ whole genome shotgun (WGS) entry which is preliminary data.</text>
</comment>
<organism evidence="6 7">
    <name type="scientific">Ganoderma sinense ZZ0214-1</name>
    <dbReference type="NCBI Taxonomy" id="1077348"/>
    <lineage>
        <taxon>Eukaryota</taxon>
        <taxon>Fungi</taxon>
        <taxon>Dikarya</taxon>
        <taxon>Basidiomycota</taxon>
        <taxon>Agaricomycotina</taxon>
        <taxon>Agaricomycetes</taxon>
        <taxon>Polyporales</taxon>
        <taxon>Polyporaceae</taxon>
        <taxon>Ganoderma</taxon>
    </lineage>
</organism>
<evidence type="ECO:0000256" key="2">
    <source>
        <dbReference type="ARBA" id="ARBA00022692"/>
    </source>
</evidence>
<dbReference type="GO" id="GO:0005789">
    <property type="term" value="C:endoplasmic reticulum membrane"/>
    <property type="evidence" value="ECO:0007669"/>
    <property type="project" value="UniProtKB-SubCell"/>
</dbReference>
<dbReference type="PANTHER" id="PTHR12714">
    <property type="entry name" value="PROTEIN-S ISOPRENYLCYSTEINE O-METHYLTRANSFERASE"/>
    <property type="match status" value="1"/>
</dbReference>
<protein>
    <recommendedName>
        <fullName evidence="5">Protein-S-isoprenylcysteine O-methyltransferase</fullName>
        <ecNumber evidence="5">2.1.1.100</ecNumber>
    </recommendedName>
</protein>
<feature type="transmembrane region" description="Helical" evidence="5">
    <location>
        <begin position="86"/>
        <end position="106"/>
    </location>
</feature>
<dbReference type="EC" id="2.1.1.100" evidence="5"/>
<keyword evidence="3 5" id="KW-1133">Transmembrane helix</keyword>
<keyword evidence="7" id="KW-1185">Reference proteome</keyword>
<keyword evidence="5" id="KW-0808">Transferase</keyword>
<evidence type="ECO:0000256" key="1">
    <source>
        <dbReference type="ARBA" id="ARBA00004141"/>
    </source>
</evidence>
<dbReference type="InterPro" id="IPR007269">
    <property type="entry name" value="ICMT_MeTrfase"/>
</dbReference>
<dbReference type="GO" id="GO:0004671">
    <property type="term" value="F:protein C-terminal S-isoprenylcysteine carboxyl O-methyltransferase activity"/>
    <property type="evidence" value="ECO:0007669"/>
    <property type="project" value="UniProtKB-EC"/>
</dbReference>
<evidence type="ECO:0000256" key="4">
    <source>
        <dbReference type="ARBA" id="ARBA00023136"/>
    </source>
</evidence>
<keyword evidence="5" id="KW-0489">Methyltransferase</keyword>
<keyword evidence="4 5" id="KW-0472">Membrane</keyword>
<dbReference type="Pfam" id="PF04140">
    <property type="entry name" value="ICMT"/>
    <property type="match status" value="1"/>
</dbReference>
<comment type="similarity">
    <text evidence="5">Belongs to the class VI-like SAM-binding methyltransferase superfamily. Isoprenylcysteine carboxyl methyltransferase family.</text>
</comment>
<keyword evidence="5" id="KW-0256">Endoplasmic reticulum</keyword>
<evidence type="ECO:0000256" key="3">
    <source>
        <dbReference type="ARBA" id="ARBA00022989"/>
    </source>
</evidence>
<evidence type="ECO:0000313" key="7">
    <source>
        <dbReference type="Proteomes" id="UP000230002"/>
    </source>
</evidence>
<gene>
    <name evidence="6" type="ORF">GSI_13193</name>
</gene>
<dbReference type="STRING" id="1077348.A0A2G8RUZ7"/>
<proteinExistence type="inferred from homology"/>
<feature type="transmembrane region" description="Helical" evidence="5">
    <location>
        <begin position="175"/>
        <end position="197"/>
    </location>
</feature>
<dbReference type="AlphaFoldDB" id="A0A2G8RUZ7"/>
<feature type="transmembrane region" description="Helical" evidence="5">
    <location>
        <begin position="149"/>
        <end position="169"/>
    </location>
</feature>